<reference evidence="1 2" key="1">
    <citation type="submission" date="2020-03" db="EMBL/GenBank/DDBJ databases">
        <title>Soil Listeria distribution.</title>
        <authorList>
            <person name="Liao J."/>
            <person name="Wiedmann M."/>
        </authorList>
    </citation>
    <scope>NUCLEOTIDE SEQUENCE [LARGE SCALE GENOMIC DNA]</scope>
    <source>
        <strain evidence="1 2">FSL L7-0435</strain>
    </source>
</reference>
<evidence type="ECO:0000313" key="1">
    <source>
        <dbReference type="EMBL" id="MBC2004639.1"/>
    </source>
</evidence>
<dbReference type="AlphaFoldDB" id="A0A842CUY9"/>
<evidence type="ECO:0000313" key="2">
    <source>
        <dbReference type="Proteomes" id="UP000546806"/>
    </source>
</evidence>
<sequence length="150" mass="15919">MPEKLTGFVLNALTRYAVAEETEAIATAVWLPLAAGIQSVSPDSDETTDDTAYYDGGGSKEVTVTGITESYTASGHRKYGDAAQDLIASKFRKTGDDRNLLFQIIQPDGITVAGLASVTEIKPFGGDAAEKGEFSAKISFKKVPEELPTP</sequence>
<dbReference type="NCBIfam" id="NF047353">
    <property type="entry name" value="tube_lmo2291"/>
    <property type="match status" value="1"/>
</dbReference>
<dbReference type="EMBL" id="JAARWW010000005">
    <property type="protein sequence ID" value="MBC2004639.1"/>
    <property type="molecule type" value="Genomic_DNA"/>
</dbReference>
<comment type="caution">
    <text evidence="1">The sequence shown here is derived from an EMBL/GenBank/DDBJ whole genome shotgun (WGS) entry which is preliminary data.</text>
</comment>
<dbReference type="Proteomes" id="UP000546806">
    <property type="component" value="Unassembled WGS sequence"/>
</dbReference>
<organism evidence="1 2">
    <name type="scientific">Listeria booriae</name>
    <dbReference type="NCBI Taxonomy" id="1552123"/>
    <lineage>
        <taxon>Bacteria</taxon>
        <taxon>Bacillati</taxon>
        <taxon>Bacillota</taxon>
        <taxon>Bacilli</taxon>
        <taxon>Bacillales</taxon>
        <taxon>Listeriaceae</taxon>
        <taxon>Listeria</taxon>
    </lineage>
</organism>
<name>A0A842CUY9_9LIST</name>
<proteinExistence type="predicted"/>
<dbReference type="RefSeq" id="WP_185533648.1">
    <property type="nucleotide sequence ID" value="NZ_JAARWW010000005.1"/>
</dbReference>
<gene>
    <name evidence="1" type="ORF">HCA78_12715</name>
</gene>
<accession>A0A842CUY9</accession>
<protein>
    <submittedName>
        <fullName evidence="1">Capsid protein</fullName>
    </submittedName>
</protein>